<dbReference type="InterPro" id="IPR007248">
    <property type="entry name" value="Mpv17_PMP22"/>
</dbReference>
<evidence type="ECO:0000256" key="3">
    <source>
        <dbReference type="ARBA" id="ARBA00022692"/>
    </source>
</evidence>
<keyword evidence="3 6" id="KW-0812">Transmembrane</keyword>
<feature type="transmembrane region" description="Helical" evidence="6">
    <location>
        <begin position="132"/>
        <end position="154"/>
    </location>
</feature>
<dbReference type="PANTHER" id="PTHR11266:SF17">
    <property type="entry name" value="PROTEIN MPV17"/>
    <property type="match status" value="1"/>
</dbReference>
<proteinExistence type="inferred from homology"/>
<dbReference type="GO" id="GO:0005739">
    <property type="term" value="C:mitochondrion"/>
    <property type="evidence" value="ECO:0007669"/>
    <property type="project" value="TreeGrafter"/>
</dbReference>
<protein>
    <recommendedName>
        <fullName evidence="9">Mpv17-like protein</fullName>
    </recommendedName>
</protein>
<dbReference type="AlphaFoldDB" id="A0A9Q3BMZ1"/>
<comment type="caution">
    <text evidence="7">The sequence shown here is derived from an EMBL/GenBank/DDBJ whole genome shotgun (WGS) entry which is preliminary data.</text>
</comment>
<organism evidence="7 8">
    <name type="scientific">Austropuccinia psidii MF-1</name>
    <dbReference type="NCBI Taxonomy" id="1389203"/>
    <lineage>
        <taxon>Eukaryota</taxon>
        <taxon>Fungi</taxon>
        <taxon>Dikarya</taxon>
        <taxon>Basidiomycota</taxon>
        <taxon>Pucciniomycotina</taxon>
        <taxon>Pucciniomycetes</taxon>
        <taxon>Pucciniales</taxon>
        <taxon>Sphaerophragmiaceae</taxon>
        <taxon>Austropuccinia</taxon>
    </lineage>
</organism>
<sequence length="194" mass="21992">MQTVGRHYLRLLRTHTLLTQMGTAGLVFPLGDTISQHFVEDKSWQNHDYSRTLRYTIFGALGWAPIAYKWHGLLNKITYSTTLKTISARVAIDMLIFAPFATCYFFTSMGLLEKRNWAEIKHRVTKNFYRVVSTNISVFGPAQVINMAFLPVYARPPFLNLVSLGYNCFLASVNVHEASTSLNAEGSIHPIQKS</sequence>
<dbReference type="Pfam" id="PF04117">
    <property type="entry name" value="Mpv17_PMP22"/>
    <property type="match status" value="1"/>
</dbReference>
<dbReference type="OrthoDB" id="430207at2759"/>
<keyword evidence="4 6" id="KW-1133">Transmembrane helix</keyword>
<keyword evidence="8" id="KW-1185">Reference proteome</keyword>
<accession>A0A9Q3BMZ1</accession>
<dbReference type="PANTHER" id="PTHR11266">
    <property type="entry name" value="PEROXISOMAL MEMBRANE PROTEIN 2, PXMP2 MPV17"/>
    <property type="match status" value="1"/>
</dbReference>
<dbReference type="GO" id="GO:0016020">
    <property type="term" value="C:membrane"/>
    <property type="evidence" value="ECO:0007669"/>
    <property type="project" value="UniProtKB-SubCell"/>
</dbReference>
<evidence type="ECO:0000256" key="6">
    <source>
        <dbReference type="RuleBase" id="RU363053"/>
    </source>
</evidence>
<feature type="transmembrane region" description="Helical" evidence="6">
    <location>
        <begin position="90"/>
        <end position="112"/>
    </location>
</feature>
<evidence type="ECO:0000256" key="4">
    <source>
        <dbReference type="ARBA" id="ARBA00022989"/>
    </source>
</evidence>
<dbReference type="EMBL" id="AVOT02001744">
    <property type="protein sequence ID" value="MBW0468005.1"/>
    <property type="molecule type" value="Genomic_DNA"/>
</dbReference>
<reference evidence="7" key="1">
    <citation type="submission" date="2021-03" db="EMBL/GenBank/DDBJ databases">
        <title>Draft genome sequence of rust myrtle Austropuccinia psidii MF-1, a brazilian biotype.</title>
        <authorList>
            <person name="Quecine M.C."/>
            <person name="Pachon D.M.R."/>
            <person name="Bonatelli M.L."/>
            <person name="Correr F.H."/>
            <person name="Franceschini L.M."/>
            <person name="Leite T.F."/>
            <person name="Margarido G.R.A."/>
            <person name="Almeida C.A."/>
            <person name="Ferrarezi J.A."/>
            <person name="Labate C.A."/>
        </authorList>
    </citation>
    <scope>NUCLEOTIDE SEQUENCE</scope>
    <source>
        <strain evidence="7">MF-1</strain>
    </source>
</reference>
<comment type="similarity">
    <text evidence="2 6">Belongs to the peroxisomal membrane protein PXMP2/4 family.</text>
</comment>
<evidence type="ECO:0000256" key="1">
    <source>
        <dbReference type="ARBA" id="ARBA00004141"/>
    </source>
</evidence>
<name>A0A9Q3BMZ1_9BASI</name>
<evidence type="ECO:0000313" key="7">
    <source>
        <dbReference type="EMBL" id="MBW0468005.1"/>
    </source>
</evidence>
<gene>
    <name evidence="7" type="ORF">O181_007720</name>
</gene>
<evidence type="ECO:0000256" key="5">
    <source>
        <dbReference type="ARBA" id="ARBA00023136"/>
    </source>
</evidence>
<feature type="transmembrane region" description="Helical" evidence="6">
    <location>
        <begin position="52"/>
        <end position="70"/>
    </location>
</feature>
<dbReference type="Proteomes" id="UP000765509">
    <property type="component" value="Unassembled WGS sequence"/>
</dbReference>
<evidence type="ECO:0000313" key="8">
    <source>
        <dbReference type="Proteomes" id="UP000765509"/>
    </source>
</evidence>
<evidence type="ECO:0000256" key="2">
    <source>
        <dbReference type="ARBA" id="ARBA00006824"/>
    </source>
</evidence>
<comment type="subcellular location">
    <subcellularLocation>
        <location evidence="1">Membrane</location>
        <topology evidence="1">Multi-pass membrane protein</topology>
    </subcellularLocation>
</comment>
<keyword evidence="5 6" id="KW-0472">Membrane</keyword>
<evidence type="ECO:0008006" key="9">
    <source>
        <dbReference type="Google" id="ProtNLM"/>
    </source>
</evidence>